<feature type="region of interest" description="Disordered" evidence="5">
    <location>
        <begin position="1"/>
        <end position="26"/>
    </location>
</feature>
<keyword evidence="3 6" id="KW-1133">Transmembrane helix</keyword>
<dbReference type="PANTHER" id="PTHR28304">
    <property type="entry name" value="PEROXISOMAL MEMBRANE PROTEIN PEX29"/>
    <property type="match status" value="1"/>
</dbReference>
<feature type="domain" description="TECPR1-like DysF" evidence="7">
    <location>
        <begin position="101"/>
        <end position="466"/>
    </location>
</feature>
<evidence type="ECO:0000256" key="1">
    <source>
        <dbReference type="ARBA" id="ARBA00004141"/>
    </source>
</evidence>
<sequence>MDESMADVVNRDEPIPAIPFPGSGDASDVDRTLVKRDLLRHTTFHRRTHSDGEKGGPASSLQDRLFAKLLQQVIPSEDIERLSEMQDMDTKSSIEVKRPKFSLPLMTSNFRRFNARIGVVFVFQNQLIRLFSWRHPTRTLSFLAVYSFVCLDPNLLTVLPVAAILLSIMVPSFITRHPPPPTNLPTDPYAASGPPVAPPREAKVVNELSGDFFRNLRDLQNVMEDFSQVHDKFNSLILPHTNFSNEPLSSTVFLFLFAITCVMFLASHLLPWRAVFLVGGWFIIAAGHPRLQRSLRTAHDEHLLPREREAQGWLNAWIEHDIILDSSPESREVEIFELQKRVWSSSSIGEWEGWVFSPSPYDPLSSTRISGDRPQGTRFFEDVKPPLGWEWVDKKWTLDLLSKDWVEERMITGVEVETEGERWVYDIIYGIGEEEALKKRKGKRRDWEEARERGKKGEWRRRRWVRMVKRKIPAKMIQRV</sequence>
<comment type="caution">
    <text evidence="8">The sequence shown here is derived from an EMBL/GenBank/DDBJ whole genome shotgun (WGS) entry which is preliminary data.</text>
</comment>
<dbReference type="GO" id="GO:0005778">
    <property type="term" value="C:peroxisomal membrane"/>
    <property type="evidence" value="ECO:0007669"/>
    <property type="project" value="UniProtKB-ARBA"/>
</dbReference>
<feature type="transmembrane region" description="Helical" evidence="6">
    <location>
        <begin position="248"/>
        <end position="266"/>
    </location>
</feature>
<protein>
    <recommendedName>
        <fullName evidence="7">TECPR1-like DysF domain-containing protein</fullName>
    </recommendedName>
</protein>
<feature type="transmembrane region" description="Helical" evidence="6">
    <location>
        <begin position="143"/>
        <end position="166"/>
    </location>
</feature>
<keyword evidence="2 6" id="KW-0812">Transmembrane</keyword>
<gene>
    <name evidence="8" type="ORF">FGG08_000783</name>
</gene>
<evidence type="ECO:0000256" key="6">
    <source>
        <dbReference type="SAM" id="Phobius"/>
    </source>
</evidence>
<evidence type="ECO:0000256" key="3">
    <source>
        <dbReference type="ARBA" id="ARBA00022989"/>
    </source>
</evidence>
<comment type="subcellular location">
    <subcellularLocation>
        <location evidence="1">Membrane</location>
        <topology evidence="1">Multi-pass membrane protein</topology>
    </subcellularLocation>
</comment>
<evidence type="ECO:0000313" key="8">
    <source>
        <dbReference type="EMBL" id="KAH0545171.1"/>
    </source>
</evidence>
<evidence type="ECO:0000256" key="2">
    <source>
        <dbReference type="ARBA" id="ARBA00022692"/>
    </source>
</evidence>
<proteinExistence type="predicted"/>
<organism evidence="8 9">
    <name type="scientific">Glutinoglossum americanum</name>
    <dbReference type="NCBI Taxonomy" id="1670608"/>
    <lineage>
        <taxon>Eukaryota</taxon>
        <taxon>Fungi</taxon>
        <taxon>Dikarya</taxon>
        <taxon>Ascomycota</taxon>
        <taxon>Pezizomycotina</taxon>
        <taxon>Geoglossomycetes</taxon>
        <taxon>Geoglossales</taxon>
        <taxon>Geoglossaceae</taxon>
        <taxon>Glutinoglossum</taxon>
    </lineage>
</organism>
<dbReference type="InterPro" id="IPR052816">
    <property type="entry name" value="Peroxisomal_Membrane_PEX28-32"/>
</dbReference>
<dbReference type="PANTHER" id="PTHR28304:SF2">
    <property type="entry name" value="PEROXISOMAL MEMBRANE PROTEIN PEX29"/>
    <property type="match status" value="1"/>
</dbReference>
<dbReference type="Pfam" id="PF06398">
    <property type="entry name" value="Pex24p"/>
    <property type="match status" value="1"/>
</dbReference>
<evidence type="ECO:0000259" key="7">
    <source>
        <dbReference type="Pfam" id="PF06398"/>
    </source>
</evidence>
<name>A0A9P8L3H6_9PEZI</name>
<evidence type="ECO:0000313" key="9">
    <source>
        <dbReference type="Proteomes" id="UP000698800"/>
    </source>
</evidence>
<evidence type="ECO:0000256" key="5">
    <source>
        <dbReference type="SAM" id="MobiDB-lite"/>
    </source>
</evidence>
<dbReference type="EMBL" id="JAGHQL010000009">
    <property type="protein sequence ID" value="KAH0545171.1"/>
    <property type="molecule type" value="Genomic_DNA"/>
</dbReference>
<keyword evidence="9" id="KW-1185">Reference proteome</keyword>
<reference evidence="8" key="1">
    <citation type="submission" date="2021-03" db="EMBL/GenBank/DDBJ databases">
        <title>Comparative genomics and phylogenomic investigation of the class Geoglossomycetes provide insights into ecological specialization and systematics.</title>
        <authorList>
            <person name="Melie T."/>
            <person name="Pirro S."/>
            <person name="Miller A.N."/>
            <person name="Quandt A."/>
        </authorList>
    </citation>
    <scope>NUCLEOTIDE SEQUENCE</scope>
    <source>
        <strain evidence="8">GBOQ0MN5Z8</strain>
    </source>
</reference>
<dbReference type="InterPro" id="IPR010482">
    <property type="entry name" value="TECPR1-like_DysF"/>
</dbReference>
<keyword evidence="4 6" id="KW-0472">Membrane</keyword>
<dbReference type="AlphaFoldDB" id="A0A9P8L3H6"/>
<accession>A0A9P8L3H6</accession>
<dbReference type="Proteomes" id="UP000698800">
    <property type="component" value="Unassembled WGS sequence"/>
</dbReference>
<dbReference type="OrthoDB" id="74314at2759"/>
<evidence type="ECO:0000256" key="4">
    <source>
        <dbReference type="ARBA" id="ARBA00023136"/>
    </source>
</evidence>
<dbReference type="GO" id="GO:0007031">
    <property type="term" value="P:peroxisome organization"/>
    <property type="evidence" value="ECO:0007669"/>
    <property type="project" value="TreeGrafter"/>
</dbReference>